<reference evidence="1 2" key="2">
    <citation type="submission" date="2007-04" db="EMBL/GenBank/DDBJ databases">
        <title>Draft genome sequence of Ruminococcus obeum (ATCC 29174).</title>
        <authorList>
            <person name="Sudarsanam P."/>
            <person name="Ley R."/>
            <person name="Guruge J."/>
            <person name="Turnbaugh P.J."/>
            <person name="Mahowald M."/>
            <person name="Liep D."/>
            <person name="Gordon J."/>
        </authorList>
    </citation>
    <scope>NUCLEOTIDE SEQUENCE [LARGE SCALE GENOMIC DNA]</scope>
    <source>
        <strain evidence="1 2">ATCC 29174</strain>
    </source>
</reference>
<gene>
    <name evidence="1" type="ORF">RUMOBE_02080</name>
</gene>
<sequence length="36" mass="4107">MKNNFQFESILKNAKGDNKAFPKLGSVLMLPNRKNL</sequence>
<reference evidence="1 2" key="1">
    <citation type="submission" date="2007-03" db="EMBL/GenBank/DDBJ databases">
        <authorList>
            <person name="Fulton L."/>
            <person name="Clifton S."/>
            <person name="Fulton B."/>
            <person name="Xu J."/>
            <person name="Minx P."/>
            <person name="Pepin K.H."/>
            <person name="Johnson M."/>
            <person name="Thiruvilangam P."/>
            <person name="Bhonagiri V."/>
            <person name="Nash W.E."/>
            <person name="Mardis E.R."/>
            <person name="Wilson R.K."/>
        </authorList>
    </citation>
    <scope>NUCLEOTIDE SEQUENCE [LARGE SCALE GENOMIC DNA]</scope>
    <source>
        <strain evidence="1 2">ATCC 29174</strain>
    </source>
</reference>
<dbReference type="HOGENOM" id="CLU_3354873_0_0_9"/>
<dbReference type="AlphaFoldDB" id="A5ZSV2"/>
<dbReference type="eggNOG" id="ENOG502ZHNU">
    <property type="taxonomic scope" value="Bacteria"/>
</dbReference>
<organism evidence="1 2">
    <name type="scientific">Blautia obeum ATCC 29174</name>
    <dbReference type="NCBI Taxonomy" id="411459"/>
    <lineage>
        <taxon>Bacteria</taxon>
        <taxon>Bacillati</taxon>
        <taxon>Bacillota</taxon>
        <taxon>Clostridia</taxon>
        <taxon>Lachnospirales</taxon>
        <taxon>Lachnospiraceae</taxon>
        <taxon>Blautia</taxon>
    </lineage>
</organism>
<protein>
    <submittedName>
        <fullName evidence="1">Uncharacterized protein</fullName>
    </submittedName>
</protein>
<comment type="caution">
    <text evidence="1">The sequence shown here is derived from an EMBL/GenBank/DDBJ whole genome shotgun (WGS) entry which is preliminary data.</text>
</comment>
<evidence type="ECO:0000313" key="2">
    <source>
        <dbReference type="Proteomes" id="UP000006002"/>
    </source>
</evidence>
<dbReference type="Proteomes" id="UP000006002">
    <property type="component" value="Unassembled WGS sequence"/>
</dbReference>
<evidence type="ECO:0000313" key="1">
    <source>
        <dbReference type="EMBL" id="EDM87176.1"/>
    </source>
</evidence>
<proteinExistence type="predicted"/>
<accession>A5ZSV2</accession>
<dbReference type="EMBL" id="AAVO02000008">
    <property type="protein sequence ID" value="EDM87176.1"/>
    <property type="molecule type" value="Genomic_DNA"/>
</dbReference>
<name>A5ZSV2_9FIRM</name>